<dbReference type="HOGENOM" id="CLU_2162809_0_0_1"/>
<reference evidence="1" key="2">
    <citation type="submission" date="2018-08" db="UniProtKB">
        <authorList>
            <consortium name="EnsemblPlants"/>
        </authorList>
    </citation>
    <scope>IDENTIFICATION</scope>
    <source>
        <strain evidence="1">Yugu1</strain>
    </source>
</reference>
<proteinExistence type="predicted"/>
<dbReference type="EMBL" id="AGNK02001832">
    <property type="status" value="NOT_ANNOTATED_CDS"/>
    <property type="molecule type" value="Genomic_DNA"/>
</dbReference>
<dbReference type="EnsemblPlants" id="KQL16079">
    <property type="protein sequence ID" value="KQL16079"/>
    <property type="gene ID" value="SETIT_024154mg"/>
</dbReference>
<accession>K3ZC80</accession>
<protein>
    <submittedName>
        <fullName evidence="1">Uncharacterized protein</fullName>
    </submittedName>
</protein>
<dbReference type="InParanoid" id="K3ZC80"/>
<dbReference type="Gramene" id="KQL16079">
    <property type="protein sequence ID" value="KQL16079"/>
    <property type="gene ID" value="SETIT_024154mg"/>
</dbReference>
<dbReference type="eggNOG" id="ENOG502R4QJ">
    <property type="taxonomic scope" value="Eukaryota"/>
</dbReference>
<name>K3ZC80_SETIT</name>
<evidence type="ECO:0000313" key="1">
    <source>
        <dbReference type="EnsemblPlants" id="KQL16079"/>
    </source>
</evidence>
<keyword evidence="2" id="KW-1185">Reference proteome</keyword>
<dbReference type="AlphaFoldDB" id="K3ZC80"/>
<evidence type="ECO:0000313" key="2">
    <source>
        <dbReference type="Proteomes" id="UP000004995"/>
    </source>
</evidence>
<reference evidence="2" key="1">
    <citation type="journal article" date="2012" name="Nat. Biotechnol.">
        <title>Reference genome sequence of the model plant Setaria.</title>
        <authorList>
            <person name="Bennetzen J.L."/>
            <person name="Schmutz J."/>
            <person name="Wang H."/>
            <person name="Percifield R."/>
            <person name="Hawkins J."/>
            <person name="Pontaroli A.C."/>
            <person name="Estep M."/>
            <person name="Feng L."/>
            <person name="Vaughn J.N."/>
            <person name="Grimwood J."/>
            <person name="Jenkins J."/>
            <person name="Barry K."/>
            <person name="Lindquist E."/>
            <person name="Hellsten U."/>
            <person name="Deshpande S."/>
            <person name="Wang X."/>
            <person name="Wu X."/>
            <person name="Mitros T."/>
            <person name="Triplett J."/>
            <person name="Yang X."/>
            <person name="Ye C.Y."/>
            <person name="Mauro-Herrera M."/>
            <person name="Wang L."/>
            <person name="Li P."/>
            <person name="Sharma M."/>
            <person name="Sharma R."/>
            <person name="Ronald P.C."/>
            <person name="Panaud O."/>
            <person name="Kellogg E.A."/>
            <person name="Brutnell T.P."/>
            <person name="Doust A.N."/>
            <person name="Tuskan G.A."/>
            <person name="Rokhsar D."/>
            <person name="Devos K.M."/>
        </authorList>
    </citation>
    <scope>NUCLEOTIDE SEQUENCE [LARGE SCALE GENOMIC DNA]</scope>
    <source>
        <strain evidence="2">cv. Yugu1</strain>
    </source>
</reference>
<organism evidence="1 2">
    <name type="scientific">Setaria italica</name>
    <name type="common">Foxtail millet</name>
    <name type="synonym">Panicum italicum</name>
    <dbReference type="NCBI Taxonomy" id="4555"/>
    <lineage>
        <taxon>Eukaryota</taxon>
        <taxon>Viridiplantae</taxon>
        <taxon>Streptophyta</taxon>
        <taxon>Embryophyta</taxon>
        <taxon>Tracheophyta</taxon>
        <taxon>Spermatophyta</taxon>
        <taxon>Magnoliopsida</taxon>
        <taxon>Liliopsida</taxon>
        <taxon>Poales</taxon>
        <taxon>Poaceae</taxon>
        <taxon>PACMAD clade</taxon>
        <taxon>Panicoideae</taxon>
        <taxon>Panicodae</taxon>
        <taxon>Paniceae</taxon>
        <taxon>Cenchrinae</taxon>
        <taxon>Setaria</taxon>
    </lineage>
</organism>
<dbReference type="Proteomes" id="UP000004995">
    <property type="component" value="Unassembled WGS sequence"/>
</dbReference>
<sequence length="104" mass="11853">MVDALYKPTVSANIISSSLALTFLGDEPLAPIDKTFRSSSADLLWVWDLIKHVYRHRDVKAALEFHVFEVQNFDILIGHPVENCLLDAPNQRKLDVTSDVFHIY</sequence>